<feature type="compositionally biased region" description="Acidic residues" evidence="2">
    <location>
        <begin position="285"/>
        <end position="297"/>
    </location>
</feature>
<keyword evidence="1" id="KW-0175">Coiled coil</keyword>
<dbReference type="Proteomes" id="UP000694888">
    <property type="component" value="Unplaced"/>
</dbReference>
<keyword evidence="3" id="KW-1185">Reference proteome</keyword>
<evidence type="ECO:0000256" key="2">
    <source>
        <dbReference type="SAM" id="MobiDB-lite"/>
    </source>
</evidence>
<feature type="region of interest" description="Disordered" evidence="2">
    <location>
        <begin position="1"/>
        <end position="71"/>
    </location>
</feature>
<name>A0ABM0ZXR3_APLCA</name>
<evidence type="ECO:0000256" key="1">
    <source>
        <dbReference type="SAM" id="Coils"/>
    </source>
</evidence>
<feature type="non-terminal residue" evidence="4">
    <location>
        <position position="596"/>
    </location>
</feature>
<protein>
    <submittedName>
        <fullName evidence="4">Uncharacterized protein LOC106011455</fullName>
    </submittedName>
</protein>
<feature type="compositionally biased region" description="Basic and acidic residues" evidence="2">
    <location>
        <begin position="558"/>
        <end position="574"/>
    </location>
</feature>
<proteinExistence type="predicted"/>
<gene>
    <name evidence="4" type="primary">LOC106011455</name>
</gene>
<feature type="region of interest" description="Disordered" evidence="2">
    <location>
        <begin position="168"/>
        <end position="189"/>
    </location>
</feature>
<reference evidence="4" key="1">
    <citation type="submission" date="2025-08" db="UniProtKB">
        <authorList>
            <consortium name="RefSeq"/>
        </authorList>
    </citation>
    <scope>IDENTIFICATION</scope>
</reference>
<evidence type="ECO:0000313" key="3">
    <source>
        <dbReference type="Proteomes" id="UP000694888"/>
    </source>
</evidence>
<sequence>MRLTLTSPSLGIYVTSPGTLPGGHEQSWRKGRQAVKSAPAKVRQKSSGYSRPSSRDPRKTQHRPVSVATTSTRHIRRAQGTPDRISVDDVVSLAQHTREVTSLENRRQVLEEAQKTVRRELLPVDLSRPHSVVGNGLQAMTSPMPLSARDGKRLSQMEHIPVLLPLPSDRTFIPSPDQDNTRHMTTPIDFGRSDSVARQCCEIMGASTCRVCRKLESRLLNREKAEQECPRMRISQQNIAMTQIVKRFFPFMDEDEIQDKIARGEISRSNFPPRCGACRHHERDNDEDGSQEGDTADDLQNSGEGNEPKQIPSTAHGECEELSKPSKAPTHTSFYVLAKLALRLGGETSTPLFFSDLKRMQTKILSGEVERKSYMKPKRELARMKSAVSSVSTASSSKSTLSKIGSRLTQTLMPTFVSPRKVKIMEEPKYKVFYEPPLLSRRKQIPNPSFFAGSTDEYYLPERLPDVIEFADSKRILMMEKQMRSASSMSLASSMGEETDLNKSGSRTARSDRIGSAREENIPEVSTKDGEEPKYSTEEQVSGIKQQRAPRVSAEGELSDHAEEVELETIHEAQGKQQHHHQQQNQQQQQQQQQQQ</sequence>
<feature type="compositionally biased region" description="Basic and acidic residues" evidence="2">
    <location>
        <begin position="509"/>
        <end position="537"/>
    </location>
</feature>
<feature type="coiled-coil region" evidence="1">
    <location>
        <begin position="93"/>
        <end position="120"/>
    </location>
</feature>
<dbReference type="GeneID" id="106011455"/>
<organism evidence="3 4">
    <name type="scientific">Aplysia californica</name>
    <name type="common">California sea hare</name>
    <dbReference type="NCBI Taxonomy" id="6500"/>
    <lineage>
        <taxon>Eukaryota</taxon>
        <taxon>Metazoa</taxon>
        <taxon>Spiralia</taxon>
        <taxon>Lophotrochozoa</taxon>
        <taxon>Mollusca</taxon>
        <taxon>Gastropoda</taxon>
        <taxon>Heterobranchia</taxon>
        <taxon>Euthyneura</taxon>
        <taxon>Tectipleura</taxon>
        <taxon>Aplysiida</taxon>
        <taxon>Aplysioidea</taxon>
        <taxon>Aplysiidae</taxon>
        <taxon>Aplysia</taxon>
    </lineage>
</organism>
<feature type="region of interest" description="Disordered" evidence="2">
    <location>
        <begin position="272"/>
        <end position="327"/>
    </location>
</feature>
<accession>A0ABM0ZXR3</accession>
<evidence type="ECO:0000313" key="4">
    <source>
        <dbReference type="RefSeq" id="XP_012936666.1"/>
    </source>
</evidence>
<feature type="compositionally biased region" description="Low complexity" evidence="2">
    <location>
        <begin position="583"/>
        <end position="596"/>
    </location>
</feature>
<dbReference type="RefSeq" id="XP_012936666.1">
    <property type="nucleotide sequence ID" value="XM_013081212.1"/>
</dbReference>
<feature type="region of interest" description="Disordered" evidence="2">
    <location>
        <begin position="487"/>
        <end position="596"/>
    </location>
</feature>